<accession>A0ACB8QDN9</accession>
<feature type="non-terminal residue" evidence="1">
    <location>
        <position position="1"/>
    </location>
</feature>
<dbReference type="EMBL" id="MU273678">
    <property type="protein sequence ID" value="KAI0029406.1"/>
    <property type="molecule type" value="Genomic_DNA"/>
</dbReference>
<organism evidence="1 2">
    <name type="scientific">Vararia minispora EC-137</name>
    <dbReference type="NCBI Taxonomy" id="1314806"/>
    <lineage>
        <taxon>Eukaryota</taxon>
        <taxon>Fungi</taxon>
        <taxon>Dikarya</taxon>
        <taxon>Basidiomycota</taxon>
        <taxon>Agaricomycotina</taxon>
        <taxon>Agaricomycetes</taxon>
        <taxon>Russulales</taxon>
        <taxon>Lachnocladiaceae</taxon>
        <taxon>Vararia</taxon>
    </lineage>
</organism>
<keyword evidence="2" id="KW-1185">Reference proteome</keyword>
<sequence>GKLKFKVVMSMPVLQGYACRSKTRFVLLPPQNNEYSDNNPGGYTSSGTSTPASDGLSVDGDIEIDETFLAGTITSFLDGQGPVQERNGPSPRHPHRFVAEPLLCVVHPSLDDHTVYVRTSDLSRLGILDSDWALLRLEASQSRRAVRVRAYDAVVPKPGVLLASPILLHNVCSRIAQQYPVFELQALPDVLRGRALPVSQSVTVARVASQIAINRIYQPLVLQALKSFFGTGKRLIRQGDFIAVKIDIMQYQLVASFTDESSPEISADELAPFESGDELVYFLVTNVDCNPLRTDSAITQPADLSVAIALGELGCWVDASETRVTQAGVEHALVPDASVYLGKPSDLCLRSPWLYGVSSGLDGLRMLSGNVRNNEAAYGRIRDLLSAALVPHALSYGIPISVLLKGSRGVGKATIVQDVAKELGMQTFKFDCFELLGDTDAKTEGVLRARFDQVTSCSPCILILRNVDALVQSTQSPEPGNEPMVANVLKDLLYDVSGSCRLSGYPILVFGTTSEPGRLPPSLLACFKHEVEFHAPDENERAAILRSLLSQRVVAPDVDPAFLAKKTAAFVAGDIVALVSRANMKAIARATYLLRSNAPDNHHNTEDIMYAGIALTESDFEAALEEARSSYSRSIGAPTIPSVSWDDVGGLADVKADILDTIQLPLEHPELFSQDLKKRSGILLYGPPGTGKTLLAKAVATSFSLNFFSVKGPELLNMYIGESEANVRRVFQRARDARPCVVFFDELDSVAPKRGAHGDSGGVMDRIVSQLLAELDGIAAGSGGDVFVIGATNRPDLLDSALLRPGRFDRMLYLGVSNTNTAQLKILQALTRKLRLDPGLDLMTVVKKCPFNFTGADFYALCTDALLKAMTRKAEEVDAKIGELERAMLNNDSAPSNHPTPITPQYFLAEMAAPNDVLVTILKRDFDRALDELTPSVSQAEMEHYEQIQRRFMRKSEE</sequence>
<comment type="caution">
    <text evidence="1">The sequence shown here is derived from an EMBL/GenBank/DDBJ whole genome shotgun (WGS) entry which is preliminary data.</text>
</comment>
<dbReference type="Proteomes" id="UP000814128">
    <property type="component" value="Unassembled WGS sequence"/>
</dbReference>
<evidence type="ECO:0000313" key="2">
    <source>
        <dbReference type="Proteomes" id="UP000814128"/>
    </source>
</evidence>
<gene>
    <name evidence="1" type="ORF">K488DRAFT_56431</name>
</gene>
<reference evidence="1" key="1">
    <citation type="submission" date="2021-02" db="EMBL/GenBank/DDBJ databases">
        <authorList>
            <consortium name="DOE Joint Genome Institute"/>
            <person name="Ahrendt S."/>
            <person name="Looney B.P."/>
            <person name="Miyauchi S."/>
            <person name="Morin E."/>
            <person name="Drula E."/>
            <person name="Courty P.E."/>
            <person name="Chicoki N."/>
            <person name="Fauchery L."/>
            <person name="Kohler A."/>
            <person name="Kuo A."/>
            <person name="Labutti K."/>
            <person name="Pangilinan J."/>
            <person name="Lipzen A."/>
            <person name="Riley R."/>
            <person name="Andreopoulos W."/>
            <person name="He G."/>
            <person name="Johnson J."/>
            <person name="Barry K.W."/>
            <person name="Grigoriev I.V."/>
            <person name="Nagy L."/>
            <person name="Hibbett D."/>
            <person name="Henrissat B."/>
            <person name="Matheny P.B."/>
            <person name="Labbe J."/>
            <person name="Martin F."/>
        </authorList>
    </citation>
    <scope>NUCLEOTIDE SEQUENCE</scope>
    <source>
        <strain evidence="1">EC-137</strain>
    </source>
</reference>
<proteinExistence type="predicted"/>
<name>A0ACB8QDN9_9AGAM</name>
<evidence type="ECO:0000313" key="1">
    <source>
        <dbReference type="EMBL" id="KAI0029406.1"/>
    </source>
</evidence>
<reference evidence="1" key="2">
    <citation type="journal article" date="2022" name="New Phytol.">
        <title>Evolutionary transition to the ectomycorrhizal habit in the genomes of a hyperdiverse lineage of mushroom-forming fungi.</title>
        <authorList>
            <person name="Looney B."/>
            <person name="Miyauchi S."/>
            <person name="Morin E."/>
            <person name="Drula E."/>
            <person name="Courty P.E."/>
            <person name="Kohler A."/>
            <person name="Kuo A."/>
            <person name="LaButti K."/>
            <person name="Pangilinan J."/>
            <person name="Lipzen A."/>
            <person name="Riley R."/>
            <person name="Andreopoulos W."/>
            <person name="He G."/>
            <person name="Johnson J."/>
            <person name="Nolan M."/>
            <person name="Tritt A."/>
            <person name="Barry K.W."/>
            <person name="Grigoriev I.V."/>
            <person name="Nagy L.G."/>
            <person name="Hibbett D."/>
            <person name="Henrissat B."/>
            <person name="Matheny P.B."/>
            <person name="Labbe J."/>
            <person name="Martin F.M."/>
        </authorList>
    </citation>
    <scope>NUCLEOTIDE SEQUENCE</scope>
    <source>
        <strain evidence="1">EC-137</strain>
    </source>
</reference>
<protein>
    <submittedName>
        <fullName evidence="1">AAA-domain-containing protein</fullName>
    </submittedName>
</protein>